<gene>
    <name evidence="1" type="ORF">METZ01_LOCUS303403</name>
</gene>
<evidence type="ECO:0000313" key="1">
    <source>
        <dbReference type="EMBL" id="SVC50549.1"/>
    </source>
</evidence>
<protein>
    <submittedName>
        <fullName evidence="1">Uncharacterized protein</fullName>
    </submittedName>
</protein>
<dbReference type="AlphaFoldDB" id="A0A382MP11"/>
<dbReference type="EMBL" id="UINC01094909">
    <property type="protein sequence ID" value="SVC50549.1"/>
    <property type="molecule type" value="Genomic_DNA"/>
</dbReference>
<proteinExistence type="predicted"/>
<accession>A0A382MP11</accession>
<sequence length="157" mass="17588">MKKLLPLFSLLLMLGCEGPEGPAGPAEENGVANIHTEIIEMTINNISYVPFTNNTGTSGYLYYTFESPLVTQAVIDSGLVVVEMSPSTPYDWAPLPLVLYDGDNSDVNFIYDAFYHCSVGKVTIMWNCSFCRCLQLYQLGVMWMWANYYKISIITPN</sequence>
<organism evidence="1">
    <name type="scientific">marine metagenome</name>
    <dbReference type="NCBI Taxonomy" id="408172"/>
    <lineage>
        <taxon>unclassified sequences</taxon>
        <taxon>metagenomes</taxon>
        <taxon>ecological metagenomes</taxon>
    </lineage>
</organism>
<dbReference type="PROSITE" id="PS51257">
    <property type="entry name" value="PROKAR_LIPOPROTEIN"/>
    <property type="match status" value="1"/>
</dbReference>
<reference evidence="1" key="1">
    <citation type="submission" date="2018-05" db="EMBL/GenBank/DDBJ databases">
        <authorList>
            <person name="Lanie J.A."/>
            <person name="Ng W.-L."/>
            <person name="Kazmierczak K.M."/>
            <person name="Andrzejewski T.M."/>
            <person name="Davidsen T.M."/>
            <person name="Wayne K.J."/>
            <person name="Tettelin H."/>
            <person name="Glass J.I."/>
            <person name="Rusch D."/>
            <person name="Podicherti R."/>
            <person name="Tsui H.-C.T."/>
            <person name="Winkler M.E."/>
        </authorList>
    </citation>
    <scope>NUCLEOTIDE SEQUENCE</scope>
</reference>
<name>A0A382MP11_9ZZZZ</name>